<dbReference type="Proteomes" id="UP000267029">
    <property type="component" value="Unassembled WGS sequence"/>
</dbReference>
<dbReference type="AlphaFoldDB" id="A0A0R3UCA9"/>
<dbReference type="OrthoDB" id="8035539at2759"/>
<dbReference type="WBParaSite" id="MCOS_0000455701-mRNA-1">
    <property type="protein sequence ID" value="MCOS_0000455701-mRNA-1"/>
    <property type="gene ID" value="MCOS_0000455701"/>
</dbReference>
<dbReference type="EMBL" id="UXSR01001857">
    <property type="protein sequence ID" value="VDD78555.1"/>
    <property type="molecule type" value="Genomic_DNA"/>
</dbReference>
<keyword evidence="2" id="KW-1185">Reference proteome</keyword>
<reference evidence="1 2" key="2">
    <citation type="submission" date="2018-10" db="EMBL/GenBank/DDBJ databases">
        <authorList>
            <consortium name="Pathogen Informatics"/>
        </authorList>
    </citation>
    <scope>NUCLEOTIDE SEQUENCE [LARGE SCALE GENOMIC DNA]</scope>
</reference>
<evidence type="ECO:0000313" key="2">
    <source>
        <dbReference type="Proteomes" id="UP000267029"/>
    </source>
</evidence>
<reference evidence="3" key="1">
    <citation type="submission" date="2017-02" db="UniProtKB">
        <authorList>
            <consortium name="WormBaseParasite"/>
        </authorList>
    </citation>
    <scope>IDENTIFICATION</scope>
</reference>
<name>A0A0R3UCA9_MESCO</name>
<organism evidence="3">
    <name type="scientific">Mesocestoides corti</name>
    <name type="common">Flatworm</name>
    <dbReference type="NCBI Taxonomy" id="53468"/>
    <lineage>
        <taxon>Eukaryota</taxon>
        <taxon>Metazoa</taxon>
        <taxon>Spiralia</taxon>
        <taxon>Lophotrochozoa</taxon>
        <taxon>Platyhelminthes</taxon>
        <taxon>Cestoda</taxon>
        <taxon>Eucestoda</taxon>
        <taxon>Cyclophyllidea</taxon>
        <taxon>Mesocestoididae</taxon>
        <taxon>Mesocestoides</taxon>
    </lineage>
</organism>
<gene>
    <name evidence="1" type="ORF">MCOS_LOCUS4558</name>
</gene>
<sequence length="70" mass="8070">MMFGERVLVPKSPGLRILRQFKTGHPGISCVKSITRCYAHQPKMDQQIADLVKSYRQFQQATKTMARNMD</sequence>
<protein>
    <submittedName>
        <fullName evidence="3">Integrase_H2C2 domain-containing protein</fullName>
    </submittedName>
</protein>
<evidence type="ECO:0000313" key="3">
    <source>
        <dbReference type="WBParaSite" id="MCOS_0000455701-mRNA-1"/>
    </source>
</evidence>
<proteinExistence type="predicted"/>
<evidence type="ECO:0000313" key="1">
    <source>
        <dbReference type="EMBL" id="VDD78555.1"/>
    </source>
</evidence>
<accession>A0A0R3UCA9</accession>
<dbReference type="Gene3D" id="1.10.340.70">
    <property type="match status" value="1"/>
</dbReference>